<sequence>MQFRRYGLHLKPGAQAL</sequence>
<name>A0A0E9T8D7_ANGAN</name>
<organism evidence="1">
    <name type="scientific">Anguilla anguilla</name>
    <name type="common">European freshwater eel</name>
    <name type="synonym">Muraena anguilla</name>
    <dbReference type="NCBI Taxonomy" id="7936"/>
    <lineage>
        <taxon>Eukaryota</taxon>
        <taxon>Metazoa</taxon>
        <taxon>Chordata</taxon>
        <taxon>Craniata</taxon>
        <taxon>Vertebrata</taxon>
        <taxon>Euteleostomi</taxon>
        <taxon>Actinopterygii</taxon>
        <taxon>Neopterygii</taxon>
        <taxon>Teleostei</taxon>
        <taxon>Anguilliformes</taxon>
        <taxon>Anguillidae</taxon>
        <taxon>Anguilla</taxon>
    </lineage>
</organism>
<reference evidence="1" key="2">
    <citation type="journal article" date="2015" name="Fish Shellfish Immunol.">
        <title>Early steps in the European eel (Anguilla anguilla)-Vibrio vulnificus interaction in the gills: Role of the RtxA13 toxin.</title>
        <authorList>
            <person name="Callol A."/>
            <person name="Pajuelo D."/>
            <person name="Ebbesson L."/>
            <person name="Teles M."/>
            <person name="MacKenzie S."/>
            <person name="Amaro C."/>
        </authorList>
    </citation>
    <scope>NUCLEOTIDE SEQUENCE</scope>
</reference>
<proteinExistence type="predicted"/>
<accession>A0A0E9T8D7</accession>
<dbReference type="EMBL" id="GBXM01059564">
    <property type="protein sequence ID" value="JAH49013.1"/>
    <property type="molecule type" value="Transcribed_RNA"/>
</dbReference>
<protein>
    <submittedName>
        <fullName evidence="1">Uncharacterized protein</fullName>
    </submittedName>
</protein>
<evidence type="ECO:0000313" key="1">
    <source>
        <dbReference type="EMBL" id="JAH49013.1"/>
    </source>
</evidence>
<reference evidence="1" key="1">
    <citation type="submission" date="2014-11" db="EMBL/GenBank/DDBJ databases">
        <authorList>
            <person name="Amaro Gonzalez C."/>
        </authorList>
    </citation>
    <scope>NUCLEOTIDE SEQUENCE</scope>
</reference>
<dbReference type="AlphaFoldDB" id="A0A0E9T8D7"/>